<name>A0A4R4RL51_9ACTN</name>
<reference evidence="1 2" key="1">
    <citation type="submission" date="2019-02" db="EMBL/GenBank/DDBJ databases">
        <title>Draft genome sequences of novel Actinobacteria.</title>
        <authorList>
            <person name="Sahin N."/>
            <person name="Ay H."/>
            <person name="Saygin H."/>
        </authorList>
    </citation>
    <scope>NUCLEOTIDE SEQUENCE [LARGE SCALE GENOMIC DNA]</scope>
    <source>
        <strain evidence="1 2">KC603</strain>
    </source>
</reference>
<gene>
    <name evidence="1" type="ORF">E1212_15270</name>
</gene>
<keyword evidence="2" id="KW-1185">Reference proteome</keyword>
<dbReference type="EMBL" id="SMKL01000031">
    <property type="protein sequence ID" value="TDC50391.1"/>
    <property type="molecule type" value="Genomic_DNA"/>
</dbReference>
<dbReference type="Proteomes" id="UP000295621">
    <property type="component" value="Unassembled WGS sequence"/>
</dbReference>
<comment type="caution">
    <text evidence="1">The sequence shown here is derived from an EMBL/GenBank/DDBJ whole genome shotgun (WGS) entry which is preliminary data.</text>
</comment>
<organism evidence="1 2">
    <name type="scientific">Jiangella ureilytica</name>
    <dbReference type="NCBI Taxonomy" id="2530374"/>
    <lineage>
        <taxon>Bacteria</taxon>
        <taxon>Bacillati</taxon>
        <taxon>Actinomycetota</taxon>
        <taxon>Actinomycetes</taxon>
        <taxon>Jiangellales</taxon>
        <taxon>Jiangellaceae</taxon>
        <taxon>Jiangella</taxon>
    </lineage>
</organism>
<proteinExistence type="predicted"/>
<dbReference type="AlphaFoldDB" id="A0A4R4RL51"/>
<evidence type="ECO:0000313" key="2">
    <source>
        <dbReference type="Proteomes" id="UP000295621"/>
    </source>
</evidence>
<dbReference type="OrthoDB" id="5196859at2"/>
<evidence type="ECO:0000313" key="1">
    <source>
        <dbReference type="EMBL" id="TDC50391.1"/>
    </source>
</evidence>
<accession>A0A4R4RL51</accession>
<sequence>MTWSPGAQLDHVDRILNRLTEYRHRCEDPAEIVRTTESIDHWLDQRLVIARRIQRDRAVSAEAGRGDGAS</sequence>
<dbReference type="RefSeq" id="WP_131983911.1">
    <property type="nucleotide sequence ID" value="NZ_SMKL01000031.1"/>
</dbReference>
<protein>
    <submittedName>
        <fullName evidence="1">Uncharacterized protein</fullName>
    </submittedName>
</protein>